<evidence type="ECO:0000313" key="2">
    <source>
        <dbReference type="EMBL" id="EOA89589.1"/>
    </source>
</evidence>
<reference evidence="2 3" key="1">
    <citation type="journal article" date="2012" name="PLoS Pathog.">
        <title>Diverse lifestyles and strategies of plant pathogenesis encoded in the genomes of eighteen Dothideomycetes fungi.</title>
        <authorList>
            <person name="Ohm R.A."/>
            <person name="Feau N."/>
            <person name="Henrissat B."/>
            <person name="Schoch C.L."/>
            <person name="Horwitz B.A."/>
            <person name="Barry K.W."/>
            <person name="Condon B.J."/>
            <person name="Copeland A.C."/>
            <person name="Dhillon B."/>
            <person name="Glaser F."/>
            <person name="Hesse C.N."/>
            <person name="Kosti I."/>
            <person name="LaButti K."/>
            <person name="Lindquist E.A."/>
            <person name="Lucas S."/>
            <person name="Salamov A.A."/>
            <person name="Bradshaw R.E."/>
            <person name="Ciuffetti L."/>
            <person name="Hamelin R.C."/>
            <person name="Kema G.H.J."/>
            <person name="Lawrence C."/>
            <person name="Scott J.A."/>
            <person name="Spatafora J.W."/>
            <person name="Turgeon B.G."/>
            <person name="de Wit P.J.G.M."/>
            <person name="Zhong S."/>
            <person name="Goodwin S.B."/>
            <person name="Grigoriev I.V."/>
        </authorList>
    </citation>
    <scope>NUCLEOTIDE SEQUENCE [LARGE SCALE GENOMIC DNA]</scope>
    <source>
        <strain evidence="3">28A</strain>
    </source>
</reference>
<evidence type="ECO:0000313" key="3">
    <source>
        <dbReference type="Proteomes" id="UP000016935"/>
    </source>
</evidence>
<organism evidence="2 3">
    <name type="scientific">Exserohilum turcicum (strain 28A)</name>
    <name type="common">Northern leaf blight fungus</name>
    <name type="synonym">Setosphaeria turcica</name>
    <dbReference type="NCBI Taxonomy" id="671987"/>
    <lineage>
        <taxon>Eukaryota</taxon>
        <taxon>Fungi</taxon>
        <taxon>Dikarya</taxon>
        <taxon>Ascomycota</taxon>
        <taxon>Pezizomycotina</taxon>
        <taxon>Dothideomycetes</taxon>
        <taxon>Pleosporomycetidae</taxon>
        <taxon>Pleosporales</taxon>
        <taxon>Pleosporineae</taxon>
        <taxon>Pleosporaceae</taxon>
        <taxon>Exserohilum</taxon>
    </lineage>
</organism>
<sequence length="130" mass="14228">MATSTLQHHQPIQADDMPSPVLPSPPHGADHQPHDDYVASSLQDATPDEIPDTKSGVRVDPAAAMASARFRKGDVVQKPVLANGMRTKGVFTVYNRRISSAGYVEYQLKSVYNLQVESGWTREKELKPGS</sequence>
<gene>
    <name evidence="2" type="ORF">SETTUDRAFT_37257</name>
</gene>
<keyword evidence="3" id="KW-1185">Reference proteome</keyword>
<dbReference type="RefSeq" id="XP_008022447.1">
    <property type="nucleotide sequence ID" value="XM_008024256.1"/>
</dbReference>
<dbReference type="Proteomes" id="UP000016935">
    <property type="component" value="Unassembled WGS sequence"/>
</dbReference>
<dbReference type="HOGENOM" id="CLU_159497_0_0_1"/>
<accession>R0KKE1</accession>
<proteinExistence type="predicted"/>
<feature type="region of interest" description="Disordered" evidence="1">
    <location>
        <begin position="1"/>
        <end position="36"/>
    </location>
</feature>
<name>R0KKE1_EXST2</name>
<feature type="compositionally biased region" description="Polar residues" evidence="1">
    <location>
        <begin position="1"/>
        <end position="10"/>
    </location>
</feature>
<dbReference type="GeneID" id="19404230"/>
<dbReference type="OrthoDB" id="3913514at2759"/>
<dbReference type="AlphaFoldDB" id="R0KKE1"/>
<protein>
    <submittedName>
        <fullName evidence="2">Uncharacterized protein</fullName>
    </submittedName>
</protein>
<dbReference type="EMBL" id="KB908504">
    <property type="protein sequence ID" value="EOA89589.1"/>
    <property type="molecule type" value="Genomic_DNA"/>
</dbReference>
<evidence type="ECO:0000256" key="1">
    <source>
        <dbReference type="SAM" id="MobiDB-lite"/>
    </source>
</evidence>
<reference evidence="2 3" key="2">
    <citation type="journal article" date="2013" name="PLoS Genet.">
        <title>Comparative genome structure, secondary metabolite, and effector coding capacity across Cochliobolus pathogens.</title>
        <authorList>
            <person name="Condon B.J."/>
            <person name="Leng Y."/>
            <person name="Wu D."/>
            <person name="Bushley K.E."/>
            <person name="Ohm R.A."/>
            <person name="Otillar R."/>
            <person name="Martin J."/>
            <person name="Schackwitz W."/>
            <person name="Grimwood J."/>
            <person name="MohdZainudin N."/>
            <person name="Xue C."/>
            <person name="Wang R."/>
            <person name="Manning V.A."/>
            <person name="Dhillon B."/>
            <person name="Tu Z.J."/>
            <person name="Steffenson B.J."/>
            <person name="Salamov A."/>
            <person name="Sun H."/>
            <person name="Lowry S."/>
            <person name="LaButti K."/>
            <person name="Han J."/>
            <person name="Copeland A."/>
            <person name="Lindquist E."/>
            <person name="Barry K."/>
            <person name="Schmutz J."/>
            <person name="Baker S.E."/>
            <person name="Ciuffetti L.M."/>
            <person name="Grigoriev I.V."/>
            <person name="Zhong S."/>
            <person name="Turgeon B.G."/>
        </authorList>
    </citation>
    <scope>NUCLEOTIDE SEQUENCE [LARGE SCALE GENOMIC DNA]</scope>
    <source>
        <strain evidence="3">28A</strain>
    </source>
</reference>